<gene>
    <name evidence="1" type="ORF">MBAV_004769</name>
</gene>
<organism evidence="1 2">
    <name type="scientific">Candidatus Magnetobacterium bavaricum</name>
    <dbReference type="NCBI Taxonomy" id="29290"/>
    <lineage>
        <taxon>Bacteria</taxon>
        <taxon>Pseudomonadati</taxon>
        <taxon>Nitrospirota</taxon>
        <taxon>Thermodesulfovibrionia</taxon>
        <taxon>Thermodesulfovibrionales</taxon>
        <taxon>Candidatus Magnetobacteriaceae</taxon>
        <taxon>Candidatus Magnetobacterium</taxon>
    </lineage>
</organism>
<name>A0A0F3GM38_9BACT</name>
<reference evidence="1 2" key="1">
    <citation type="submission" date="2015-02" db="EMBL/GenBank/DDBJ databases">
        <title>Single-cell genomics of uncultivated deep-branching MTB reveals a conserved set of magnetosome genes.</title>
        <authorList>
            <person name="Kolinko S."/>
            <person name="Richter M."/>
            <person name="Glockner F.O."/>
            <person name="Brachmann A."/>
            <person name="Schuler D."/>
        </authorList>
    </citation>
    <scope>NUCLEOTIDE SEQUENCE [LARGE SCALE GENOMIC DNA]</scope>
    <source>
        <strain evidence="1">TM-1</strain>
    </source>
</reference>
<sequence>MSLGEGELLSYCENSRTNLSKRSLWKCSIICSFMSLRASYGDIEGLYERFEVSAS</sequence>
<dbReference type="EMBL" id="LACI01002067">
    <property type="protein sequence ID" value="KJU83039.1"/>
    <property type="molecule type" value="Genomic_DNA"/>
</dbReference>
<evidence type="ECO:0000313" key="1">
    <source>
        <dbReference type="EMBL" id="KJU83039.1"/>
    </source>
</evidence>
<dbReference type="Proteomes" id="UP000033423">
    <property type="component" value="Unassembled WGS sequence"/>
</dbReference>
<proteinExistence type="predicted"/>
<accession>A0A0F3GM38</accession>
<dbReference type="AlphaFoldDB" id="A0A0F3GM38"/>
<evidence type="ECO:0000313" key="2">
    <source>
        <dbReference type="Proteomes" id="UP000033423"/>
    </source>
</evidence>
<keyword evidence="2" id="KW-1185">Reference proteome</keyword>
<comment type="caution">
    <text evidence="1">The sequence shown here is derived from an EMBL/GenBank/DDBJ whole genome shotgun (WGS) entry which is preliminary data.</text>
</comment>
<protein>
    <submittedName>
        <fullName evidence="1">Uncharacterized protein</fullName>
    </submittedName>
</protein>